<name>A0A6L6XXE2_9ACTN</name>
<dbReference type="AlphaFoldDB" id="A0A6L6XXE2"/>
<evidence type="ECO:0000313" key="2">
    <source>
        <dbReference type="Proteomes" id="UP000473525"/>
    </source>
</evidence>
<protein>
    <submittedName>
        <fullName evidence="1">Uncharacterized protein</fullName>
    </submittedName>
</protein>
<dbReference type="EMBL" id="WSEK01000004">
    <property type="protein sequence ID" value="MVQ51116.1"/>
    <property type="molecule type" value="Genomic_DNA"/>
</dbReference>
<comment type="caution">
    <text evidence="1">The sequence shown here is derived from an EMBL/GenBank/DDBJ whole genome shotgun (WGS) entry which is preliminary data.</text>
</comment>
<gene>
    <name evidence="1" type="ORF">GON03_18195</name>
</gene>
<accession>A0A6L6XXE2</accession>
<sequence>MPSITFLVDGSRPAGTLLAASAYVGHVDGQIVTLTEFSSCLPDHYCGATLIDAVVTFAPGARLPAYGELVEVYGVTAATGFTVSGSELLAPCEYALGCA</sequence>
<proteinExistence type="predicted"/>
<dbReference type="Proteomes" id="UP000473525">
    <property type="component" value="Unassembled WGS sequence"/>
</dbReference>
<keyword evidence="2" id="KW-1185">Reference proteome</keyword>
<reference evidence="1 2" key="1">
    <citation type="submission" date="2019-12" db="EMBL/GenBank/DDBJ databases">
        <authorList>
            <person name="Huq M.A."/>
        </authorList>
    </citation>
    <scope>NUCLEOTIDE SEQUENCE [LARGE SCALE GENOMIC DNA]</scope>
    <source>
        <strain evidence="1 2">MAH-18</strain>
    </source>
</reference>
<organism evidence="1 2">
    <name type="scientific">Nocardioides agri</name>
    <dbReference type="NCBI Taxonomy" id="2682843"/>
    <lineage>
        <taxon>Bacteria</taxon>
        <taxon>Bacillati</taxon>
        <taxon>Actinomycetota</taxon>
        <taxon>Actinomycetes</taxon>
        <taxon>Propionibacteriales</taxon>
        <taxon>Nocardioidaceae</taxon>
        <taxon>Nocardioides</taxon>
    </lineage>
</organism>
<evidence type="ECO:0000313" key="1">
    <source>
        <dbReference type="EMBL" id="MVQ51116.1"/>
    </source>
</evidence>
<dbReference type="RefSeq" id="WP_157344333.1">
    <property type="nucleotide sequence ID" value="NZ_WSEK01000004.1"/>
</dbReference>